<evidence type="ECO:0000313" key="2">
    <source>
        <dbReference type="EMBL" id="CAD6186608.1"/>
    </source>
</evidence>
<dbReference type="InterPro" id="IPR036511">
    <property type="entry name" value="TGT-like_sf"/>
</dbReference>
<proteinExistence type="predicted"/>
<evidence type="ECO:0000259" key="1">
    <source>
        <dbReference type="Pfam" id="PF01702"/>
    </source>
</evidence>
<dbReference type="OrthoDB" id="27601at2759"/>
<evidence type="ECO:0000313" key="3">
    <source>
        <dbReference type="Proteomes" id="UP000835052"/>
    </source>
</evidence>
<dbReference type="GO" id="GO:0006400">
    <property type="term" value="P:tRNA modification"/>
    <property type="evidence" value="ECO:0007669"/>
    <property type="project" value="InterPro"/>
</dbReference>
<gene>
    <name evidence="2" type="ORF">CAUJ_LOCUS2527</name>
</gene>
<dbReference type="AlphaFoldDB" id="A0A8S1GUV4"/>
<dbReference type="Proteomes" id="UP000835052">
    <property type="component" value="Unassembled WGS sequence"/>
</dbReference>
<dbReference type="NCBIfam" id="TIGR00449">
    <property type="entry name" value="tgt_general"/>
    <property type="match status" value="1"/>
</dbReference>
<protein>
    <recommendedName>
        <fullName evidence="1">tRNA-guanine(15) transglycosylase-like domain-containing protein</fullName>
    </recommendedName>
</protein>
<dbReference type="PANTHER" id="PTHR46064">
    <property type="entry name" value="QUEUINE TRNA-RIBOSYLTRANSFERASE ACCESSORY SUBUNIT 2"/>
    <property type="match status" value="1"/>
</dbReference>
<organism evidence="2 3">
    <name type="scientific">Caenorhabditis auriculariae</name>
    <dbReference type="NCBI Taxonomy" id="2777116"/>
    <lineage>
        <taxon>Eukaryota</taxon>
        <taxon>Metazoa</taxon>
        <taxon>Ecdysozoa</taxon>
        <taxon>Nematoda</taxon>
        <taxon>Chromadorea</taxon>
        <taxon>Rhabditida</taxon>
        <taxon>Rhabditina</taxon>
        <taxon>Rhabditomorpha</taxon>
        <taxon>Rhabditoidea</taxon>
        <taxon>Rhabditidae</taxon>
        <taxon>Peloderinae</taxon>
        <taxon>Caenorhabditis</taxon>
    </lineage>
</organism>
<dbReference type="InterPro" id="IPR050852">
    <property type="entry name" value="Queuine_tRNA-ribosyltrfase"/>
</dbReference>
<dbReference type="InterPro" id="IPR002616">
    <property type="entry name" value="tRNA_ribo_trans-like"/>
</dbReference>
<accession>A0A8S1GUV4</accession>
<feature type="domain" description="tRNA-guanine(15) transglycosylase-like" evidence="1">
    <location>
        <begin position="62"/>
        <end position="281"/>
    </location>
</feature>
<dbReference type="PANTHER" id="PTHR46064:SF1">
    <property type="entry name" value="QUEUINE TRNA-RIBOSYLTRANSFERASE ACCESSORY SUBUNIT 2"/>
    <property type="match status" value="1"/>
</dbReference>
<dbReference type="EMBL" id="CAJGYM010000005">
    <property type="protein sequence ID" value="CAD6186608.1"/>
    <property type="molecule type" value="Genomic_DNA"/>
</dbReference>
<dbReference type="SUPFAM" id="SSF51713">
    <property type="entry name" value="tRNA-guanine transglycosylase"/>
    <property type="match status" value="1"/>
</dbReference>
<dbReference type="Gene3D" id="3.20.20.105">
    <property type="entry name" value="Queuine tRNA-ribosyltransferase-like"/>
    <property type="match status" value="1"/>
</dbReference>
<reference evidence="2" key="1">
    <citation type="submission" date="2020-10" db="EMBL/GenBank/DDBJ databases">
        <authorList>
            <person name="Kikuchi T."/>
        </authorList>
    </citation>
    <scope>NUCLEOTIDE SEQUENCE</scope>
    <source>
        <strain evidence="2">NKZ352</strain>
    </source>
</reference>
<comment type="caution">
    <text evidence="2">The sequence shown here is derived from an EMBL/GenBank/DDBJ whole genome shotgun (WGS) entry which is preliminary data.</text>
</comment>
<keyword evidence="3" id="KW-1185">Reference proteome</keyword>
<dbReference type="Pfam" id="PF01702">
    <property type="entry name" value="TGT"/>
    <property type="match status" value="1"/>
</dbReference>
<name>A0A8S1GUV4_9PELO</name>
<sequence length="287" mass="32338">MLPDNSLAVVVLSVELELVGMNLTPQSSGYFLVVLSKELQIDVRMLRSLVNSFECDSFETLVDYDMPRDVTFKKLAKVSDRTVVFCQQLFDQDEVVKGSAIFALGGGFNAFYRRKCSVDIGLRKEAAGYTVELHAFVGSEEPNLDEIKKILEETFDPLPPGKVRCTSGPFDPKMVKFLVEQGLDLFDSSYAVSLAEKNSAFRLADDYPASSSFVLTNFEDEKYADDFTKPFEDCSCYTCQNYTKGYLQHLVNTKELLASILLVIHNMTEYDRMFQLIRAALSISDDQ</sequence>